<dbReference type="InterPro" id="IPR001905">
    <property type="entry name" value="Ammonium_transpt"/>
</dbReference>
<organism evidence="12 13">
    <name type="scientific">Corynebacterium occultum</name>
    <dbReference type="NCBI Taxonomy" id="2675219"/>
    <lineage>
        <taxon>Bacteria</taxon>
        <taxon>Bacillati</taxon>
        <taxon>Actinomycetota</taxon>
        <taxon>Actinomycetes</taxon>
        <taxon>Mycobacteriales</taxon>
        <taxon>Corynebacteriaceae</taxon>
        <taxon>Corynebacterium</taxon>
    </lineage>
</organism>
<keyword evidence="13" id="KW-1185">Reference proteome</keyword>
<dbReference type="PANTHER" id="PTHR43029">
    <property type="entry name" value="AMMONIUM TRANSPORTER MEP2"/>
    <property type="match status" value="1"/>
</dbReference>
<comment type="similarity">
    <text evidence="2 9">Belongs to the ammonia transporter channel (TC 1.A.11.2) family.</text>
</comment>
<dbReference type="AlphaFoldDB" id="A0A6B8W731"/>
<feature type="transmembrane region" description="Helical" evidence="9">
    <location>
        <begin position="256"/>
        <end position="276"/>
    </location>
</feature>
<name>A0A6B8W731_9CORY</name>
<protein>
    <recommendedName>
        <fullName evidence="8 9">Ammonium transporter</fullName>
    </recommendedName>
</protein>
<feature type="transmembrane region" description="Helical" evidence="9">
    <location>
        <begin position="224"/>
        <end position="244"/>
    </location>
</feature>
<evidence type="ECO:0000256" key="8">
    <source>
        <dbReference type="ARBA" id="ARBA00050025"/>
    </source>
</evidence>
<dbReference type="InterPro" id="IPR024041">
    <property type="entry name" value="NH4_transpt_AmtB-like_dom"/>
</dbReference>
<dbReference type="GO" id="GO:0005886">
    <property type="term" value="C:plasma membrane"/>
    <property type="evidence" value="ECO:0007669"/>
    <property type="project" value="UniProtKB-SubCell"/>
</dbReference>
<evidence type="ECO:0000256" key="6">
    <source>
        <dbReference type="ARBA" id="ARBA00023136"/>
    </source>
</evidence>
<comment type="subcellular location">
    <subcellularLocation>
        <location evidence="9">Cell membrane</location>
        <topology evidence="9">Multi-pass membrane protein</topology>
    </subcellularLocation>
    <subcellularLocation>
        <location evidence="1">Membrane</location>
        <topology evidence="1">Multi-pass membrane protein</topology>
    </subcellularLocation>
</comment>
<dbReference type="InterPro" id="IPR029020">
    <property type="entry name" value="Ammonium/urea_transptr"/>
</dbReference>
<feature type="transmembrane region" description="Helical" evidence="9">
    <location>
        <begin position="112"/>
        <end position="131"/>
    </location>
</feature>
<dbReference type="GO" id="GO:0008519">
    <property type="term" value="F:ammonium channel activity"/>
    <property type="evidence" value="ECO:0007669"/>
    <property type="project" value="InterPro"/>
</dbReference>
<reference evidence="12 13" key="1">
    <citation type="submission" date="2019-11" db="EMBL/GenBank/DDBJ databases">
        <title>Complete genome sequence of Corynebacterium kalinowskii 1959, a novel Corynebacterium species isolated from soil of a small paddock in Vilsendorf, Germany.</title>
        <authorList>
            <person name="Schaffert L."/>
            <person name="Ruwe M."/>
            <person name="Milse J."/>
            <person name="Hanuschka K."/>
            <person name="Ortseifen V."/>
            <person name="Droste J."/>
            <person name="Brandt D."/>
            <person name="Schlueter L."/>
            <person name="Kutter Y."/>
            <person name="Vinke S."/>
            <person name="Viehoefer P."/>
            <person name="Jacob L."/>
            <person name="Luebke N.-C."/>
            <person name="Schulte-Berndt E."/>
            <person name="Hain C."/>
            <person name="Linder M."/>
            <person name="Schmidt P."/>
            <person name="Wollenschlaeger L."/>
            <person name="Luttermann T."/>
            <person name="Thieme E."/>
            <person name="Hassa J."/>
            <person name="Haak M."/>
            <person name="Wittchen M."/>
            <person name="Mentz A."/>
            <person name="Persicke M."/>
            <person name="Busche T."/>
            <person name="Ruckert C."/>
        </authorList>
    </citation>
    <scope>NUCLEOTIDE SEQUENCE [LARGE SCALE GENOMIC DNA]</scope>
    <source>
        <strain evidence="12 13">2039</strain>
    </source>
</reference>
<dbReference type="PANTHER" id="PTHR43029:SF10">
    <property type="entry name" value="AMMONIUM TRANSPORTER MEP2"/>
    <property type="match status" value="1"/>
</dbReference>
<keyword evidence="4 9" id="KW-0812">Transmembrane</keyword>
<evidence type="ECO:0000256" key="2">
    <source>
        <dbReference type="ARBA" id="ARBA00005887"/>
    </source>
</evidence>
<feature type="transmembrane region" description="Helical" evidence="9">
    <location>
        <begin position="344"/>
        <end position="366"/>
    </location>
</feature>
<evidence type="ECO:0000256" key="1">
    <source>
        <dbReference type="ARBA" id="ARBA00004141"/>
    </source>
</evidence>
<sequence length="493" mass="51281">MSAEETMMASGNASWMLISAALVLLMTPALALFYGGMSRQKSVLNMMMMSFSTLGVVTVVYILWGWSMSYGSQSLAGIFANPLEFFGLRDSILDAEGNYLMGSAGYANTIDIAFQLTFAVISTALISGALAERVKFSTWMVFSGAWATLVYFPLAHMVWGGGLLSHSGNSLAAWLFGTTGGEATIAPIDFAGGTVVHISAGTAALILALIIGRRRTFPHTPHRPHNLPLVMLGAALLWFGWFGFNGGSAFAADGLAGLAWLNTTAATAAAMLGWLAVEKLRDGQPTSLGAASGVVAGLVTITPAAGALTPMTSLLLGLVGGGLACLGVGLKYRFGFDDSLDVVGVHLVAGLWGTVGVGLLATDIGWFSGGGFAGLKLFLVQILIAVVAMLFTASLTAVLALALKFSLGWRLSKEAEFNGVDLDQHRESAYDQGGIQFSRTVVLPTLPGDTFSADAGEEVSAAPGEGKVESSPVGDTPATRESDATLDAEKQEI</sequence>
<dbReference type="PROSITE" id="PS01219">
    <property type="entry name" value="AMMONIUM_TRANSP"/>
    <property type="match status" value="1"/>
</dbReference>
<dbReference type="Gene3D" id="1.10.3430.10">
    <property type="entry name" value="Ammonium transporter AmtB like domains"/>
    <property type="match status" value="1"/>
</dbReference>
<feature type="region of interest" description="Disordered" evidence="10">
    <location>
        <begin position="452"/>
        <end position="493"/>
    </location>
</feature>
<keyword evidence="7 9" id="KW-0924">Ammonia transport</keyword>
<gene>
    <name evidence="12" type="primary">amt</name>
    <name evidence="12" type="ORF">COCCU_09015</name>
</gene>
<accession>A0A6B8W731</accession>
<feature type="transmembrane region" description="Helical" evidence="9">
    <location>
        <begin position="190"/>
        <end position="212"/>
    </location>
</feature>
<dbReference type="NCBIfam" id="TIGR00836">
    <property type="entry name" value="amt"/>
    <property type="match status" value="1"/>
</dbReference>
<feature type="transmembrane region" description="Helical" evidence="9">
    <location>
        <begin position="378"/>
        <end position="403"/>
    </location>
</feature>
<feature type="transmembrane region" description="Helical" evidence="9">
    <location>
        <begin position="314"/>
        <end position="332"/>
    </location>
</feature>
<evidence type="ECO:0000256" key="5">
    <source>
        <dbReference type="ARBA" id="ARBA00022989"/>
    </source>
</evidence>
<evidence type="ECO:0000256" key="4">
    <source>
        <dbReference type="ARBA" id="ARBA00022692"/>
    </source>
</evidence>
<evidence type="ECO:0000256" key="7">
    <source>
        <dbReference type="ARBA" id="ARBA00023177"/>
    </source>
</evidence>
<dbReference type="EMBL" id="CP046455">
    <property type="protein sequence ID" value="QGU07727.1"/>
    <property type="molecule type" value="Genomic_DNA"/>
</dbReference>
<feature type="transmembrane region" description="Helical" evidence="9">
    <location>
        <begin position="46"/>
        <end position="66"/>
    </location>
</feature>
<dbReference type="KEGG" id="cok:COCCU_09015"/>
<dbReference type="Pfam" id="PF00909">
    <property type="entry name" value="Ammonium_transp"/>
    <property type="match status" value="1"/>
</dbReference>
<evidence type="ECO:0000313" key="12">
    <source>
        <dbReference type="EMBL" id="QGU07727.1"/>
    </source>
</evidence>
<keyword evidence="3 9" id="KW-0813">Transport</keyword>
<evidence type="ECO:0000256" key="3">
    <source>
        <dbReference type="ARBA" id="ARBA00022448"/>
    </source>
</evidence>
<feature type="compositionally biased region" description="Basic and acidic residues" evidence="10">
    <location>
        <begin position="478"/>
        <end position="493"/>
    </location>
</feature>
<proteinExistence type="inferred from homology"/>
<feature type="transmembrane region" description="Helical" evidence="9">
    <location>
        <begin position="138"/>
        <end position="159"/>
    </location>
</feature>
<feature type="transmembrane region" description="Helical" evidence="9">
    <location>
        <begin position="288"/>
        <end position="308"/>
    </location>
</feature>
<dbReference type="InterPro" id="IPR018047">
    <property type="entry name" value="Ammonium_transpt_CS"/>
</dbReference>
<dbReference type="SUPFAM" id="SSF111352">
    <property type="entry name" value="Ammonium transporter"/>
    <property type="match status" value="1"/>
</dbReference>
<keyword evidence="6 9" id="KW-0472">Membrane</keyword>
<evidence type="ECO:0000256" key="10">
    <source>
        <dbReference type="SAM" id="MobiDB-lite"/>
    </source>
</evidence>
<feature type="domain" description="Ammonium transporter AmtB-like" evidence="11">
    <location>
        <begin position="15"/>
        <end position="430"/>
    </location>
</feature>
<keyword evidence="5 9" id="KW-1133">Transmembrane helix</keyword>
<evidence type="ECO:0000256" key="9">
    <source>
        <dbReference type="RuleBase" id="RU362002"/>
    </source>
</evidence>
<evidence type="ECO:0000259" key="11">
    <source>
        <dbReference type="Pfam" id="PF00909"/>
    </source>
</evidence>
<dbReference type="RefSeq" id="WP_156231183.1">
    <property type="nucleotide sequence ID" value="NZ_CP046455.1"/>
</dbReference>
<evidence type="ECO:0000313" key="13">
    <source>
        <dbReference type="Proteomes" id="UP000424462"/>
    </source>
</evidence>
<dbReference type="Proteomes" id="UP000424462">
    <property type="component" value="Chromosome"/>
</dbReference>
<feature type="transmembrane region" description="Helical" evidence="9">
    <location>
        <begin position="12"/>
        <end position="34"/>
    </location>
</feature>